<keyword evidence="2" id="KW-1185">Reference proteome</keyword>
<reference evidence="1 2" key="1">
    <citation type="journal article" date="2013" name="Curr. Biol.">
        <title>The Genome of the Foraminiferan Reticulomyxa filosa.</title>
        <authorList>
            <person name="Glockner G."/>
            <person name="Hulsmann N."/>
            <person name="Schleicher M."/>
            <person name="Noegel A.A."/>
            <person name="Eichinger L."/>
            <person name="Gallinger C."/>
            <person name="Pawlowski J."/>
            <person name="Sierra R."/>
            <person name="Euteneuer U."/>
            <person name="Pillet L."/>
            <person name="Moustafa A."/>
            <person name="Platzer M."/>
            <person name="Groth M."/>
            <person name="Szafranski K."/>
            <person name="Schliwa M."/>
        </authorList>
    </citation>
    <scope>NUCLEOTIDE SEQUENCE [LARGE SCALE GENOMIC DNA]</scope>
</reference>
<dbReference type="EMBL" id="ASPP01009939">
    <property type="protein sequence ID" value="ETO23437.1"/>
    <property type="molecule type" value="Genomic_DNA"/>
</dbReference>
<comment type="caution">
    <text evidence="1">The sequence shown here is derived from an EMBL/GenBank/DDBJ whole genome shotgun (WGS) entry which is preliminary data.</text>
</comment>
<dbReference type="SUPFAM" id="SSF52540">
    <property type="entry name" value="P-loop containing nucleoside triphosphate hydrolases"/>
    <property type="match status" value="1"/>
</dbReference>
<organism evidence="1 2">
    <name type="scientific">Reticulomyxa filosa</name>
    <dbReference type="NCBI Taxonomy" id="46433"/>
    <lineage>
        <taxon>Eukaryota</taxon>
        <taxon>Sar</taxon>
        <taxon>Rhizaria</taxon>
        <taxon>Retaria</taxon>
        <taxon>Foraminifera</taxon>
        <taxon>Monothalamids</taxon>
        <taxon>Reticulomyxidae</taxon>
        <taxon>Reticulomyxa</taxon>
    </lineage>
</organism>
<protein>
    <submittedName>
        <fullName evidence="1">Uncharacterized protein</fullName>
    </submittedName>
</protein>
<accession>X6NDN2</accession>
<name>X6NDN2_RETFI</name>
<gene>
    <name evidence="1" type="ORF">RFI_13745</name>
</gene>
<evidence type="ECO:0000313" key="1">
    <source>
        <dbReference type="EMBL" id="ETO23437.1"/>
    </source>
</evidence>
<sequence length="183" mass="22001">MLKHKTSPLELLNEKKMCRFESITLTTDDLYRIQQNANHKAHEFTIIVLGGSRTGKTSLVRRFVMGVFSRKYKRSVGIKQYQYKCTIPIQLRERTLADTNADDQVHSGSYHSIQLTADSTIFDSSDDELEQLFIYFVCFDNNHNDNNNNTYTYMYMYVYMYMYYYYCDYYHHYFYLYCICIRT</sequence>
<proteinExistence type="predicted"/>
<dbReference type="Proteomes" id="UP000023152">
    <property type="component" value="Unassembled WGS sequence"/>
</dbReference>
<evidence type="ECO:0000313" key="2">
    <source>
        <dbReference type="Proteomes" id="UP000023152"/>
    </source>
</evidence>
<dbReference type="Pfam" id="PF08477">
    <property type="entry name" value="Roc"/>
    <property type="match status" value="1"/>
</dbReference>
<dbReference type="Gene3D" id="3.40.50.300">
    <property type="entry name" value="P-loop containing nucleotide triphosphate hydrolases"/>
    <property type="match status" value="1"/>
</dbReference>
<dbReference type="OrthoDB" id="265044at2759"/>
<dbReference type="InterPro" id="IPR027417">
    <property type="entry name" value="P-loop_NTPase"/>
</dbReference>
<dbReference type="AlphaFoldDB" id="X6NDN2"/>